<dbReference type="EMBL" id="UYSL01003578">
    <property type="protein sequence ID" value="VDL66394.1"/>
    <property type="molecule type" value="Genomic_DNA"/>
</dbReference>
<evidence type="ECO:0000313" key="3">
    <source>
        <dbReference type="Proteomes" id="UP000271162"/>
    </source>
</evidence>
<keyword evidence="1" id="KW-0732">Signal</keyword>
<dbReference type="Proteomes" id="UP000271162">
    <property type="component" value="Unassembled WGS sequence"/>
</dbReference>
<evidence type="ECO:0000313" key="4">
    <source>
        <dbReference type="WBParaSite" id="NBR_0000280401-mRNA-1"/>
    </source>
</evidence>
<organism evidence="4">
    <name type="scientific">Nippostrongylus brasiliensis</name>
    <name type="common">Rat hookworm</name>
    <dbReference type="NCBI Taxonomy" id="27835"/>
    <lineage>
        <taxon>Eukaryota</taxon>
        <taxon>Metazoa</taxon>
        <taxon>Ecdysozoa</taxon>
        <taxon>Nematoda</taxon>
        <taxon>Chromadorea</taxon>
        <taxon>Rhabditida</taxon>
        <taxon>Rhabditina</taxon>
        <taxon>Rhabditomorpha</taxon>
        <taxon>Strongyloidea</taxon>
        <taxon>Heligmosomidae</taxon>
        <taxon>Nippostrongylus</taxon>
    </lineage>
</organism>
<dbReference type="WBParaSite" id="NBR_0000280401-mRNA-1">
    <property type="protein sequence ID" value="NBR_0000280401-mRNA-1"/>
    <property type="gene ID" value="NBR_0000280401"/>
</dbReference>
<gene>
    <name evidence="2" type="ORF">NBR_LOCUS2805</name>
</gene>
<proteinExistence type="predicted"/>
<evidence type="ECO:0000256" key="1">
    <source>
        <dbReference type="SAM" id="SignalP"/>
    </source>
</evidence>
<dbReference type="AlphaFoldDB" id="A0A0N4XJV2"/>
<reference evidence="2 3" key="2">
    <citation type="submission" date="2018-11" db="EMBL/GenBank/DDBJ databases">
        <authorList>
            <consortium name="Pathogen Informatics"/>
        </authorList>
    </citation>
    <scope>NUCLEOTIDE SEQUENCE [LARGE SCALE GENOMIC DNA]</scope>
</reference>
<keyword evidence="3" id="KW-1185">Reference proteome</keyword>
<feature type="chain" id="PRO_5043124645" evidence="1">
    <location>
        <begin position="18"/>
        <end position="63"/>
    </location>
</feature>
<sequence>MALITNLLSVFYVGGLGPPISTTWVAQSGPPISLKLCLRVFSGALNAMVKPVFQMAAEYGSYR</sequence>
<name>A0A0N4XJV2_NIPBR</name>
<feature type="signal peptide" evidence="1">
    <location>
        <begin position="1"/>
        <end position="17"/>
    </location>
</feature>
<reference evidence="4" key="1">
    <citation type="submission" date="2017-02" db="UniProtKB">
        <authorList>
            <consortium name="WormBaseParasite"/>
        </authorList>
    </citation>
    <scope>IDENTIFICATION</scope>
</reference>
<evidence type="ECO:0000313" key="2">
    <source>
        <dbReference type="EMBL" id="VDL66394.1"/>
    </source>
</evidence>
<accession>A0A0N4XJV2</accession>
<protein>
    <submittedName>
        <fullName evidence="4">Secreted protein</fullName>
    </submittedName>
</protein>